<keyword evidence="10" id="KW-0325">Glycoprotein</keyword>
<keyword evidence="3" id="KW-1003">Cell membrane</keyword>
<dbReference type="SUPFAM" id="SSF52058">
    <property type="entry name" value="L domain-like"/>
    <property type="match status" value="1"/>
</dbReference>
<dbReference type="Pfam" id="PF00560">
    <property type="entry name" value="LRR_1"/>
    <property type="match status" value="2"/>
</dbReference>
<evidence type="ECO:0000256" key="7">
    <source>
        <dbReference type="ARBA" id="ARBA00022989"/>
    </source>
</evidence>
<comment type="caution">
    <text evidence="11">The sequence shown here is derived from an EMBL/GenBank/DDBJ whole genome shotgun (WGS) entry which is preliminary data.</text>
</comment>
<evidence type="ECO:0000256" key="10">
    <source>
        <dbReference type="ARBA" id="ARBA00023180"/>
    </source>
</evidence>
<name>A0AAU9RFB9_THLAR</name>
<reference evidence="11 12" key="1">
    <citation type="submission" date="2022-03" db="EMBL/GenBank/DDBJ databases">
        <authorList>
            <person name="Nunn A."/>
            <person name="Chopra R."/>
            <person name="Nunn A."/>
            <person name="Contreras Garrido A."/>
        </authorList>
    </citation>
    <scope>NUCLEOTIDE SEQUENCE [LARGE SCALE GENOMIC DNA]</scope>
</reference>
<evidence type="ECO:0000313" key="11">
    <source>
        <dbReference type="EMBL" id="CAH2040819.1"/>
    </source>
</evidence>
<keyword evidence="7" id="KW-1133">Transmembrane helix</keyword>
<evidence type="ECO:0000256" key="2">
    <source>
        <dbReference type="ARBA" id="ARBA00009592"/>
    </source>
</evidence>
<dbReference type="InterPro" id="IPR001611">
    <property type="entry name" value="Leu-rich_rpt"/>
</dbReference>
<dbReference type="PANTHER" id="PTHR27004">
    <property type="entry name" value="RECEPTOR-LIKE PROTEIN 12 ISOFORM X1"/>
    <property type="match status" value="1"/>
</dbReference>
<keyword evidence="6" id="KW-0677">Repeat</keyword>
<evidence type="ECO:0000256" key="8">
    <source>
        <dbReference type="ARBA" id="ARBA00023136"/>
    </source>
</evidence>
<evidence type="ECO:0000256" key="5">
    <source>
        <dbReference type="ARBA" id="ARBA00022692"/>
    </source>
</evidence>
<keyword evidence="8" id="KW-0472">Membrane</keyword>
<protein>
    <submittedName>
        <fullName evidence="11">Uncharacterized protein</fullName>
    </submittedName>
</protein>
<keyword evidence="4" id="KW-0433">Leucine-rich repeat</keyword>
<accession>A0AAU9RFB9</accession>
<evidence type="ECO:0000313" key="12">
    <source>
        <dbReference type="Proteomes" id="UP000836841"/>
    </source>
</evidence>
<keyword evidence="5" id="KW-0812">Transmembrane</keyword>
<organism evidence="11 12">
    <name type="scientific">Thlaspi arvense</name>
    <name type="common">Field penny-cress</name>
    <dbReference type="NCBI Taxonomy" id="13288"/>
    <lineage>
        <taxon>Eukaryota</taxon>
        <taxon>Viridiplantae</taxon>
        <taxon>Streptophyta</taxon>
        <taxon>Embryophyta</taxon>
        <taxon>Tracheophyta</taxon>
        <taxon>Spermatophyta</taxon>
        <taxon>Magnoliopsida</taxon>
        <taxon>eudicotyledons</taxon>
        <taxon>Gunneridae</taxon>
        <taxon>Pentapetalae</taxon>
        <taxon>rosids</taxon>
        <taxon>malvids</taxon>
        <taxon>Brassicales</taxon>
        <taxon>Brassicaceae</taxon>
        <taxon>Thlaspideae</taxon>
        <taxon>Thlaspi</taxon>
    </lineage>
</organism>
<keyword evidence="9" id="KW-0675">Receptor</keyword>
<dbReference type="GO" id="GO:0005886">
    <property type="term" value="C:plasma membrane"/>
    <property type="evidence" value="ECO:0007669"/>
    <property type="project" value="UniProtKB-SubCell"/>
</dbReference>
<dbReference type="EMBL" id="CAJVSB020000031">
    <property type="protein sequence ID" value="CAH2040819.1"/>
    <property type="molecule type" value="Genomic_DNA"/>
</dbReference>
<proteinExistence type="inferred from homology"/>
<dbReference type="Proteomes" id="UP000836841">
    <property type="component" value="Unassembled WGS sequence"/>
</dbReference>
<evidence type="ECO:0000256" key="4">
    <source>
        <dbReference type="ARBA" id="ARBA00022614"/>
    </source>
</evidence>
<evidence type="ECO:0000256" key="9">
    <source>
        <dbReference type="ARBA" id="ARBA00023170"/>
    </source>
</evidence>
<dbReference type="Gene3D" id="3.80.10.10">
    <property type="entry name" value="Ribonuclease Inhibitor"/>
    <property type="match status" value="1"/>
</dbReference>
<gene>
    <name evidence="11" type="ORF">TAV2_LOCUS4205</name>
</gene>
<sequence>MGRLLASGLLSKMGGNEEWITIVNKGTPRNFERIKTTLLSIDLSNNGFKGRIPKFLKNFKGLQSLNLSNNELDGPIPSSLVQLMTRNSKGVQASYATDVIPTESSIKSQTKEKNAVEISKVTRN</sequence>
<evidence type="ECO:0000256" key="6">
    <source>
        <dbReference type="ARBA" id="ARBA00022737"/>
    </source>
</evidence>
<comment type="subcellular location">
    <subcellularLocation>
        <location evidence="1">Cell membrane</location>
        <topology evidence="1">Single-pass type I membrane protein</topology>
    </subcellularLocation>
</comment>
<dbReference type="InterPro" id="IPR032675">
    <property type="entry name" value="LRR_dom_sf"/>
</dbReference>
<evidence type="ECO:0000256" key="3">
    <source>
        <dbReference type="ARBA" id="ARBA00022475"/>
    </source>
</evidence>
<dbReference type="PANTHER" id="PTHR27004:SF203">
    <property type="entry name" value="LEUCINE-RICH REPEAT-CONTAINING N-TERMINAL PLANT-TYPE DOMAIN-CONTAINING PROTEIN"/>
    <property type="match status" value="1"/>
</dbReference>
<comment type="similarity">
    <text evidence="2">Belongs to the RLP family.</text>
</comment>
<dbReference type="AlphaFoldDB" id="A0AAU9RFB9"/>
<evidence type="ECO:0000256" key="1">
    <source>
        <dbReference type="ARBA" id="ARBA00004251"/>
    </source>
</evidence>
<keyword evidence="12" id="KW-1185">Reference proteome</keyword>